<organism evidence="3 4">
    <name type="scientific">Candidatus Ozemobacter sibiricus</name>
    <dbReference type="NCBI Taxonomy" id="2268124"/>
    <lineage>
        <taxon>Bacteria</taxon>
        <taxon>Candidatus Ozemobacteria</taxon>
        <taxon>Candidatus Ozemobacterales</taxon>
        <taxon>Candidatus Ozemobacteraceae</taxon>
        <taxon>Candidatus Ozemobacter</taxon>
    </lineage>
</organism>
<dbReference type="InterPro" id="IPR002611">
    <property type="entry name" value="IstB_ATP-bd"/>
</dbReference>
<feature type="region of interest" description="Disordered" evidence="1">
    <location>
        <begin position="38"/>
        <end position="66"/>
    </location>
</feature>
<evidence type="ECO:0000313" key="4">
    <source>
        <dbReference type="Proteomes" id="UP000252355"/>
    </source>
</evidence>
<comment type="caution">
    <text evidence="3">The sequence shown here is derived from an EMBL/GenBank/DDBJ whole genome shotgun (WGS) entry which is preliminary data.</text>
</comment>
<name>A0A367ZI84_9BACT</name>
<evidence type="ECO:0000256" key="1">
    <source>
        <dbReference type="SAM" id="MobiDB-lite"/>
    </source>
</evidence>
<proteinExistence type="predicted"/>
<dbReference type="AlphaFoldDB" id="A0A367ZI84"/>
<dbReference type="EMBL" id="QOQW01000032">
    <property type="protein sequence ID" value="RCK77805.1"/>
    <property type="molecule type" value="Genomic_DNA"/>
</dbReference>
<evidence type="ECO:0000313" key="3">
    <source>
        <dbReference type="EMBL" id="RCK77805.1"/>
    </source>
</evidence>
<accession>A0A367ZI84</accession>
<gene>
    <name evidence="3" type="ORF">OZSIB_2574</name>
</gene>
<reference evidence="3 4" key="1">
    <citation type="submission" date="2018-05" db="EMBL/GenBank/DDBJ databases">
        <title>A metagenomic window into the 2 km-deep terrestrial subsurface aquifer revealed taxonomically and functionally diverse microbial community comprising novel uncultured bacterial lineages.</title>
        <authorList>
            <person name="Kadnikov V.V."/>
            <person name="Mardanov A.V."/>
            <person name="Beletsky A.V."/>
            <person name="Banks D."/>
            <person name="Pimenov N.V."/>
            <person name="Frank Y.A."/>
            <person name="Karnachuk O.V."/>
            <person name="Ravin N.V."/>
        </authorList>
    </citation>
    <scope>NUCLEOTIDE SEQUENCE [LARGE SCALE GENOMIC DNA]</scope>
    <source>
        <strain evidence="3">BY5</strain>
    </source>
</reference>
<evidence type="ECO:0000259" key="2">
    <source>
        <dbReference type="Pfam" id="PF01695"/>
    </source>
</evidence>
<dbReference type="Pfam" id="PF01695">
    <property type="entry name" value="IstB_IS21"/>
    <property type="match status" value="1"/>
</dbReference>
<dbReference type="Proteomes" id="UP000252355">
    <property type="component" value="Unassembled WGS sequence"/>
</dbReference>
<sequence>MLTTAIVDRLIHHAVILNIIGPSYRIHESKRLNAELAARIKPPTETPAPAAGPRKPRAAKANTPIG</sequence>
<protein>
    <recommendedName>
        <fullName evidence="2">IstB-like ATP-binding domain-containing protein</fullName>
    </recommendedName>
</protein>
<dbReference type="GO" id="GO:0005524">
    <property type="term" value="F:ATP binding"/>
    <property type="evidence" value="ECO:0007669"/>
    <property type="project" value="InterPro"/>
</dbReference>
<feature type="domain" description="IstB-like ATP-binding" evidence="2">
    <location>
        <begin position="2"/>
        <end position="30"/>
    </location>
</feature>